<feature type="domain" description="DNA-directed DNA polymerase X" evidence="2">
    <location>
        <begin position="1"/>
        <end position="330"/>
    </location>
</feature>
<dbReference type="InterPro" id="IPR003141">
    <property type="entry name" value="Pol/His_phosphatase_N"/>
</dbReference>
<dbReference type="InterPro" id="IPR037160">
    <property type="entry name" value="DNA_Pol_thumb_sf"/>
</dbReference>
<dbReference type="GO" id="GO:0042578">
    <property type="term" value="F:phosphoric ester hydrolase activity"/>
    <property type="evidence" value="ECO:0007669"/>
    <property type="project" value="TreeGrafter"/>
</dbReference>
<dbReference type="Pfam" id="PF14520">
    <property type="entry name" value="HHH_5"/>
    <property type="match status" value="1"/>
</dbReference>
<dbReference type="GO" id="GO:0003677">
    <property type="term" value="F:DNA binding"/>
    <property type="evidence" value="ECO:0007669"/>
    <property type="project" value="InterPro"/>
</dbReference>
<dbReference type="Proteomes" id="UP000463470">
    <property type="component" value="Unassembled WGS sequence"/>
</dbReference>
<reference evidence="3 4" key="1">
    <citation type="submission" date="2020-01" db="EMBL/GenBank/DDBJ databases">
        <title>Whole-genome sequence of Heliobacterium undosum DSM 13378.</title>
        <authorList>
            <person name="Kyndt J.A."/>
            <person name="Meyer T.E."/>
        </authorList>
    </citation>
    <scope>NUCLEOTIDE SEQUENCE [LARGE SCALE GENOMIC DNA]</scope>
    <source>
        <strain evidence="3 4">DSM 13378</strain>
    </source>
</reference>
<evidence type="ECO:0000259" key="1">
    <source>
        <dbReference type="SMART" id="SM00481"/>
    </source>
</evidence>
<dbReference type="PIRSF" id="PIRSF005047">
    <property type="entry name" value="UCP005047_YshC"/>
    <property type="match status" value="1"/>
</dbReference>
<dbReference type="GO" id="GO:0008270">
    <property type="term" value="F:zinc ion binding"/>
    <property type="evidence" value="ECO:0007669"/>
    <property type="project" value="TreeGrafter"/>
</dbReference>
<dbReference type="GO" id="GO:0004527">
    <property type="term" value="F:exonuclease activity"/>
    <property type="evidence" value="ECO:0007669"/>
    <property type="project" value="UniProtKB-KW"/>
</dbReference>
<dbReference type="InterPro" id="IPR050243">
    <property type="entry name" value="PHP_phosphatase"/>
</dbReference>
<dbReference type="RefSeq" id="WP_161259371.1">
    <property type="nucleotide sequence ID" value="NZ_WXEY01000020.1"/>
</dbReference>
<dbReference type="NCBIfam" id="NF006375">
    <property type="entry name" value="PRK08609.1"/>
    <property type="match status" value="1"/>
</dbReference>
<sequence length="589" mass="65097">MHNQEIAWALAEMANLLEILGENPFKVRAIRKGAMVIEGLETPVSVLSVRGQLAKIDGIGKGLCAEIEELLQAGESRQLQRLREKVPPGVLDMLQLPGIGLRAVRTFFAEGYTTLEELEEGARKHRLRLLPGIAAKTELAVIRGVELLRRRSGKFGLGVARPLAEELLRFLQNLPEVSRAEITGDLRRSQEMVEEIHLLAASQEPAAILDLVKKHPMAAKQLAEDETFVRFAFAFGLPVRIEVTGESDFIARWVETTGTAQHWAALQSRGARPAKASNGVAGGQQGSSTECRAAAESDEGDWRRFISTQEAEEVFYEKLHLPWIPPELRETGKEVAQAEAGELPDLVELGDILGDFHIHTNWSDGVSSLEEMVSAGRSRGYAYMAITDHSQSLAVARGLSESKLREQHRTIRQLAAREKDFTLFSGIEMDILGDGRLDYADDILREMDVVIASVHTGLRQERHKVHTRLEAALKNPHVDIIGHPTGRLIGTREPYDVDIDWLLDLAAKTGTILEINSSPDRLDLSAPHARLAKERGVMIAINTDAHDRARLSEMAYGVANARRAGLEKDDILNTKPLAEVKKILARPKG</sequence>
<dbReference type="Pfam" id="PF14716">
    <property type="entry name" value="HHH_8"/>
    <property type="match status" value="1"/>
</dbReference>
<dbReference type="CDD" id="cd07436">
    <property type="entry name" value="PHP_PolX"/>
    <property type="match status" value="1"/>
</dbReference>
<dbReference type="Gene3D" id="3.30.210.10">
    <property type="entry name" value="DNA polymerase, thumb domain"/>
    <property type="match status" value="1"/>
</dbReference>
<keyword evidence="3" id="KW-0378">Hydrolase</keyword>
<dbReference type="FunFam" id="3.20.20.140:FF:000047">
    <property type="entry name" value="PHP domain-containing protein"/>
    <property type="match status" value="1"/>
</dbReference>
<evidence type="ECO:0000259" key="2">
    <source>
        <dbReference type="SMART" id="SM00483"/>
    </source>
</evidence>
<dbReference type="Gene3D" id="3.30.460.10">
    <property type="entry name" value="Beta Polymerase, domain 2"/>
    <property type="match status" value="1"/>
</dbReference>
<dbReference type="EMBL" id="WXEY01000020">
    <property type="protein sequence ID" value="MZP30848.1"/>
    <property type="molecule type" value="Genomic_DNA"/>
</dbReference>
<dbReference type="GO" id="GO:0003887">
    <property type="term" value="F:DNA-directed DNA polymerase activity"/>
    <property type="evidence" value="ECO:0007669"/>
    <property type="project" value="InterPro"/>
</dbReference>
<dbReference type="PANTHER" id="PTHR36928">
    <property type="entry name" value="PHOSPHATASE YCDX-RELATED"/>
    <property type="match status" value="1"/>
</dbReference>
<name>A0A845LAY4_9FIRM</name>
<comment type="caution">
    <text evidence="3">The sequence shown here is derived from an EMBL/GenBank/DDBJ whole genome shotgun (WGS) entry which is preliminary data.</text>
</comment>
<feature type="domain" description="Polymerase/histidinol phosphatase N-terminal" evidence="1">
    <location>
        <begin position="354"/>
        <end position="433"/>
    </location>
</feature>
<proteinExistence type="predicted"/>
<accession>A0A845LAY4</accession>
<dbReference type="InterPro" id="IPR047967">
    <property type="entry name" value="PolX_PHP"/>
</dbReference>
<dbReference type="InterPro" id="IPR043519">
    <property type="entry name" value="NT_sf"/>
</dbReference>
<dbReference type="InterPro" id="IPR010996">
    <property type="entry name" value="HHH_MUS81"/>
</dbReference>
<dbReference type="AlphaFoldDB" id="A0A845LAY4"/>
<keyword evidence="3" id="KW-0540">Nuclease</keyword>
<evidence type="ECO:0000313" key="3">
    <source>
        <dbReference type="EMBL" id="MZP30848.1"/>
    </source>
</evidence>
<dbReference type="Gene3D" id="1.10.150.20">
    <property type="entry name" value="5' to 3' exonuclease, C-terminal subdomain"/>
    <property type="match status" value="1"/>
</dbReference>
<dbReference type="GO" id="GO:0005829">
    <property type="term" value="C:cytosol"/>
    <property type="evidence" value="ECO:0007669"/>
    <property type="project" value="TreeGrafter"/>
</dbReference>
<gene>
    <name evidence="3" type="primary">polX</name>
    <name evidence="3" type="ORF">GTO91_14105</name>
</gene>
<dbReference type="InterPro" id="IPR016195">
    <property type="entry name" value="Pol/histidinol_Pase-like"/>
</dbReference>
<dbReference type="Gene3D" id="3.20.20.140">
    <property type="entry name" value="Metal-dependent hydrolases"/>
    <property type="match status" value="1"/>
</dbReference>
<protein>
    <submittedName>
        <fullName evidence="3">DNA polymerase/3'-5' exonuclease PolX</fullName>
    </submittedName>
</protein>
<dbReference type="InterPro" id="IPR004013">
    <property type="entry name" value="PHP_dom"/>
</dbReference>
<dbReference type="InterPro" id="IPR002054">
    <property type="entry name" value="DNA-dir_DNA_pol_X"/>
</dbReference>
<dbReference type="SMART" id="SM00481">
    <property type="entry name" value="POLIIIAc"/>
    <property type="match status" value="1"/>
</dbReference>
<dbReference type="OrthoDB" id="9808747at2"/>
<dbReference type="PANTHER" id="PTHR36928:SF1">
    <property type="entry name" value="PHOSPHATASE YCDX-RELATED"/>
    <property type="match status" value="1"/>
</dbReference>
<dbReference type="InterPro" id="IPR027421">
    <property type="entry name" value="DNA_pol_lamdba_lyase_dom_sf"/>
</dbReference>
<dbReference type="Gene3D" id="1.10.150.110">
    <property type="entry name" value="DNA polymerase beta, N-terminal domain-like"/>
    <property type="match status" value="1"/>
</dbReference>
<dbReference type="SUPFAM" id="SSF89550">
    <property type="entry name" value="PHP domain-like"/>
    <property type="match status" value="1"/>
</dbReference>
<keyword evidence="4" id="KW-1185">Reference proteome</keyword>
<keyword evidence="3" id="KW-0269">Exonuclease</keyword>
<dbReference type="InterPro" id="IPR022311">
    <property type="entry name" value="PolX-like"/>
</dbReference>
<dbReference type="SUPFAM" id="SSF47802">
    <property type="entry name" value="DNA polymerase beta, N-terminal domain-like"/>
    <property type="match status" value="1"/>
</dbReference>
<evidence type="ECO:0000313" key="4">
    <source>
        <dbReference type="Proteomes" id="UP000463470"/>
    </source>
</evidence>
<organism evidence="3 4">
    <name type="scientific">Heliomicrobium undosum</name>
    <dbReference type="NCBI Taxonomy" id="121734"/>
    <lineage>
        <taxon>Bacteria</taxon>
        <taxon>Bacillati</taxon>
        <taxon>Bacillota</taxon>
        <taxon>Clostridia</taxon>
        <taxon>Eubacteriales</taxon>
        <taxon>Heliobacteriaceae</taxon>
        <taxon>Heliomicrobium</taxon>
    </lineage>
</organism>
<dbReference type="SMART" id="SM00483">
    <property type="entry name" value="POLXc"/>
    <property type="match status" value="1"/>
</dbReference>
<dbReference type="Pfam" id="PF02811">
    <property type="entry name" value="PHP"/>
    <property type="match status" value="1"/>
</dbReference>
<dbReference type="SUPFAM" id="SSF81301">
    <property type="entry name" value="Nucleotidyltransferase"/>
    <property type="match status" value="1"/>
</dbReference>